<dbReference type="Gene3D" id="3.40.50.10490">
    <property type="entry name" value="Glucose-6-phosphate isomerase like protein, domain 1"/>
    <property type="match status" value="1"/>
</dbReference>
<evidence type="ECO:0000256" key="5">
    <source>
        <dbReference type="ARBA" id="ARBA00035518"/>
    </source>
</evidence>
<dbReference type="GO" id="GO:0003735">
    <property type="term" value="F:structural constituent of ribosome"/>
    <property type="evidence" value="ECO:0007669"/>
    <property type="project" value="InterPro"/>
</dbReference>
<dbReference type="CDD" id="cd01425">
    <property type="entry name" value="RPS2"/>
    <property type="match status" value="1"/>
</dbReference>
<dbReference type="GO" id="GO:0006412">
    <property type="term" value="P:translation"/>
    <property type="evidence" value="ECO:0007669"/>
    <property type="project" value="InterPro"/>
</dbReference>
<dbReference type="Proteomes" id="UP000194267">
    <property type="component" value="Unassembled WGS sequence"/>
</dbReference>
<evidence type="ECO:0000256" key="1">
    <source>
        <dbReference type="ARBA" id="ARBA00006242"/>
    </source>
</evidence>
<dbReference type="Gene3D" id="1.10.287.610">
    <property type="entry name" value="Helix hairpin bin"/>
    <property type="match status" value="1"/>
</dbReference>
<proteinExistence type="inferred from homology"/>
<dbReference type="InterPro" id="IPR001865">
    <property type="entry name" value="Ribosomal_uS2"/>
</dbReference>
<dbReference type="EMBL" id="LWLV01000696">
    <property type="protein sequence ID" value="OTA41191.1"/>
    <property type="molecule type" value="Genomic_DNA"/>
</dbReference>
<accession>A0A1Y2T416</accession>
<feature type="non-terminal residue" evidence="6">
    <location>
        <position position="1"/>
    </location>
</feature>
<gene>
    <name evidence="6" type="ORF">A6D92_09060</name>
</gene>
<sequence>PYVNQRWLGGMLTNFETIKKRINRLLELEEIENTEYWNKLTKKEQAQLLHEKEKLEKNLGGIKNMKRLPDMAFVIDPRRERIAVSELRKLRIPIVAIVDTNCDPDEIDYVIPGNDDAIRAVKLLTSKIADAVIEGRQGVDTSAVVEEEDEEAVEEVVEAADSAEDYEADLIEEEAE</sequence>
<keyword evidence="3" id="KW-0687">Ribonucleoprotein</keyword>
<comment type="similarity">
    <text evidence="1">Belongs to the universal ribosomal protein uS2 family.</text>
</comment>
<evidence type="ECO:0000313" key="6">
    <source>
        <dbReference type="EMBL" id="OTA41191.1"/>
    </source>
</evidence>
<dbReference type="AlphaFoldDB" id="A0A1Y2T416"/>
<evidence type="ECO:0000313" key="7">
    <source>
        <dbReference type="Proteomes" id="UP000194267"/>
    </source>
</evidence>
<dbReference type="InterPro" id="IPR005706">
    <property type="entry name" value="Ribosomal_uS2_bac/mit/plastid"/>
</dbReference>
<organism evidence="6 7">
    <name type="scientific">Symbiobacterium thermophilum</name>
    <dbReference type="NCBI Taxonomy" id="2734"/>
    <lineage>
        <taxon>Bacteria</taxon>
        <taxon>Bacillati</taxon>
        <taxon>Bacillota</taxon>
        <taxon>Clostridia</taxon>
        <taxon>Eubacteriales</taxon>
        <taxon>Symbiobacteriaceae</taxon>
        <taxon>Symbiobacterium</taxon>
    </lineage>
</organism>
<dbReference type="NCBIfam" id="TIGR01011">
    <property type="entry name" value="rpsB_bact"/>
    <property type="match status" value="1"/>
</dbReference>
<keyword evidence="2 6" id="KW-0689">Ribosomal protein</keyword>
<name>A0A1Y2T416_SYMTR</name>
<evidence type="ECO:0000256" key="4">
    <source>
        <dbReference type="ARBA" id="ARBA00035256"/>
    </source>
</evidence>
<protein>
    <recommendedName>
        <fullName evidence="4">Small ribosomal subunit protein uS2</fullName>
    </recommendedName>
    <alternativeName>
        <fullName evidence="5">30S ribosomal protein S2</fullName>
    </alternativeName>
</protein>
<dbReference type="GO" id="GO:0022627">
    <property type="term" value="C:cytosolic small ribosomal subunit"/>
    <property type="evidence" value="ECO:0007669"/>
    <property type="project" value="TreeGrafter"/>
</dbReference>
<dbReference type="FunFam" id="1.10.287.610:FF:000001">
    <property type="entry name" value="30S ribosomal protein S2"/>
    <property type="match status" value="1"/>
</dbReference>
<dbReference type="InterPro" id="IPR023591">
    <property type="entry name" value="Ribosomal_uS2_flav_dom_sf"/>
</dbReference>
<evidence type="ECO:0000256" key="3">
    <source>
        <dbReference type="ARBA" id="ARBA00023274"/>
    </source>
</evidence>
<dbReference type="SUPFAM" id="SSF52313">
    <property type="entry name" value="Ribosomal protein S2"/>
    <property type="match status" value="1"/>
</dbReference>
<evidence type="ECO:0000256" key="2">
    <source>
        <dbReference type="ARBA" id="ARBA00022980"/>
    </source>
</evidence>
<dbReference type="PANTHER" id="PTHR12534:SF0">
    <property type="entry name" value="SMALL RIBOSOMAL SUBUNIT PROTEIN US2M"/>
    <property type="match status" value="1"/>
</dbReference>
<comment type="caution">
    <text evidence="6">The sequence shown here is derived from an EMBL/GenBank/DDBJ whole genome shotgun (WGS) entry which is preliminary data.</text>
</comment>
<dbReference type="PANTHER" id="PTHR12534">
    <property type="entry name" value="30S RIBOSOMAL PROTEIN S2 PROKARYOTIC AND ORGANELLAR"/>
    <property type="match status" value="1"/>
</dbReference>
<dbReference type="HAMAP" id="MF_00291_B">
    <property type="entry name" value="Ribosomal_uS2_B"/>
    <property type="match status" value="1"/>
</dbReference>
<reference evidence="7" key="1">
    <citation type="submission" date="2016-04" db="EMBL/GenBank/DDBJ databases">
        <authorList>
            <person name="Antunes L.P."/>
            <person name="Martins L.F."/>
            <person name="Pereira R.V."/>
            <person name="Thomas A.M."/>
            <person name="Barbosa D."/>
            <person name="Nascimento L."/>
            <person name="Silva G.M."/>
            <person name="Condomitti G.W."/>
            <person name="Digiampietri L.A."/>
            <person name="Lombardi K.C."/>
            <person name="Ramos P.L."/>
            <person name="Quaggio R.B."/>
            <person name="Oliveira J.C."/>
            <person name="Pascon R.C."/>
            <person name="Cruz J.B."/>
            <person name="Silva A.M."/>
            <person name="Setubal J.C."/>
        </authorList>
    </citation>
    <scope>NUCLEOTIDE SEQUENCE [LARGE SCALE GENOMIC DNA]</scope>
</reference>
<dbReference type="PRINTS" id="PR00395">
    <property type="entry name" value="RIBOSOMALS2"/>
</dbReference>
<dbReference type="Pfam" id="PF00318">
    <property type="entry name" value="Ribosomal_S2"/>
    <property type="match status" value="1"/>
</dbReference>